<dbReference type="Pfam" id="PF01408">
    <property type="entry name" value="GFO_IDH_MocA"/>
    <property type="match status" value="1"/>
</dbReference>
<organism evidence="5 6">
    <name type="scientific">Vogesella indigofera</name>
    <name type="common">Pseudomonas indigofera</name>
    <dbReference type="NCBI Taxonomy" id="45465"/>
    <lineage>
        <taxon>Bacteria</taxon>
        <taxon>Pseudomonadati</taxon>
        <taxon>Pseudomonadota</taxon>
        <taxon>Betaproteobacteria</taxon>
        <taxon>Neisseriales</taxon>
        <taxon>Chromobacteriaceae</taxon>
        <taxon>Vogesella</taxon>
    </lineage>
</organism>
<dbReference type="InterPro" id="IPR000683">
    <property type="entry name" value="Gfo/Idh/MocA-like_OxRdtase_N"/>
</dbReference>
<dbReference type="Gene3D" id="3.30.360.10">
    <property type="entry name" value="Dihydrodipicolinate Reductase, domain 2"/>
    <property type="match status" value="1"/>
</dbReference>
<evidence type="ECO:0000259" key="3">
    <source>
        <dbReference type="Pfam" id="PF01408"/>
    </source>
</evidence>
<dbReference type="EMBL" id="RBID01000017">
    <property type="protein sequence ID" value="RKQ55537.1"/>
    <property type="molecule type" value="Genomic_DNA"/>
</dbReference>
<name>A0A495B3J4_VOGIN</name>
<evidence type="ECO:0000256" key="2">
    <source>
        <dbReference type="ARBA" id="ARBA00023002"/>
    </source>
</evidence>
<dbReference type="Pfam" id="PF02894">
    <property type="entry name" value="GFO_IDH_MocA_C"/>
    <property type="match status" value="1"/>
</dbReference>
<gene>
    <name evidence="5" type="ORF">C8E02_2924</name>
</gene>
<comment type="similarity">
    <text evidence="1">Belongs to the Gfo/Idh/MocA family.</text>
</comment>
<dbReference type="InterPro" id="IPR036291">
    <property type="entry name" value="NAD(P)-bd_dom_sf"/>
</dbReference>
<dbReference type="InterPro" id="IPR051317">
    <property type="entry name" value="Gfo/Idh/MocA_oxidoreduct"/>
</dbReference>
<keyword evidence="2" id="KW-0560">Oxidoreductase</keyword>
<dbReference type="PANTHER" id="PTHR43708:SF5">
    <property type="entry name" value="CONSERVED EXPRESSED OXIDOREDUCTASE (EUROFUNG)-RELATED"/>
    <property type="match status" value="1"/>
</dbReference>
<dbReference type="InterPro" id="IPR004104">
    <property type="entry name" value="Gfo/Idh/MocA-like_OxRdtase_C"/>
</dbReference>
<sequence>MSMPLNVALIGYGYAGRTIHAPLLHACPQLCLHTIVSSKGEQLLHEHPGSRVLSDVALVLADPDIDLVVIASPNDSHFPLAAAALAAGKHVVVDKPFTLTAAEAQELQVMAGVHRCLLSAFHNRRWDADFLTVHQLLQDGTLGDIALFESRFERYRPQVQARWRESAGGGGGLWFDLGPHLLDQTLQLFGRPRTIHADFAAQRCGAVATDYFHVQLHYGRLRVRLSASSLISGGVPRFAVHGTLGSYVKYGLDTQEAALKRGEAPGCAGWGEDTLHGLHYWQQDGEEHGDVVPTLNGDYRHYYSAVAAAIRGEGANPVPADDAIAVMQLIELGLDSARSGCELPV</sequence>
<dbReference type="GO" id="GO:0016491">
    <property type="term" value="F:oxidoreductase activity"/>
    <property type="evidence" value="ECO:0007669"/>
    <property type="project" value="UniProtKB-KW"/>
</dbReference>
<evidence type="ECO:0000313" key="5">
    <source>
        <dbReference type="EMBL" id="RKQ55537.1"/>
    </source>
</evidence>
<evidence type="ECO:0000313" key="6">
    <source>
        <dbReference type="Proteomes" id="UP000279384"/>
    </source>
</evidence>
<proteinExistence type="inferred from homology"/>
<accession>A0A495B3J4</accession>
<dbReference type="AlphaFoldDB" id="A0A495B3J4"/>
<evidence type="ECO:0000259" key="4">
    <source>
        <dbReference type="Pfam" id="PF02894"/>
    </source>
</evidence>
<protein>
    <submittedName>
        <fullName evidence="5">Putative dehydrogenase</fullName>
    </submittedName>
</protein>
<dbReference type="PANTHER" id="PTHR43708">
    <property type="entry name" value="CONSERVED EXPRESSED OXIDOREDUCTASE (EUROFUNG)"/>
    <property type="match status" value="1"/>
</dbReference>
<dbReference type="Gene3D" id="3.40.50.720">
    <property type="entry name" value="NAD(P)-binding Rossmann-like Domain"/>
    <property type="match status" value="1"/>
</dbReference>
<dbReference type="RefSeq" id="WP_120811783.1">
    <property type="nucleotide sequence ID" value="NZ_RBID01000017.1"/>
</dbReference>
<evidence type="ECO:0000256" key="1">
    <source>
        <dbReference type="ARBA" id="ARBA00010928"/>
    </source>
</evidence>
<dbReference type="NCBIfam" id="NF008607">
    <property type="entry name" value="PRK11579.1"/>
    <property type="match status" value="1"/>
</dbReference>
<dbReference type="GO" id="GO:0000166">
    <property type="term" value="F:nucleotide binding"/>
    <property type="evidence" value="ECO:0007669"/>
    <property type="project" value="InterPro"/>
</dbReference>
<feature type="domain" description="Gfo/Idh/MocA-like oxidoreductase N-terminal" evidence="3">
    <location>
        <begin position="5"/>
        <end position="120"/>
    </location>
</feature>
<dbReference type="SUPFAM" id="SSF51735">
    <property type="entry name" value="NAD(P)-binding Rossmann-fold domains"/>
    <property type="match status" value="1"/>
</dbReference>
<dbReference type="Proteomes" id="UP000279384">
    <property type="component" value="Unassembled WGS sequence"/>
</dbReference>
<comment type="caution">
    <text evidence="5">The sequence shown here is derived from an EMBL/GenBank/DDBJ whole genome shotgun (WGS) entry which is preliminary data.</text>
</comment>
<feature type="domain" description="Gfo/Idh/MocA-like oxidoreductase C-terminal" evidence="4">
    <location>
        <begin position="135"/>
        <end position="340"/>
    </location>
</feature>
<reference evidence="5 6" key="1">
    <citation type="submission" date="2018-10" db="EMBL/GenBank/DDBJ databases">
        <title>Genomic Encyclopedia of Type Strains, Phase IV (KMG-IV): sequencing the most valuable type-strain genomes for metagenomic binning, comparative biology and taxonomic classification.</title>
        <authorList>
            <person name="Goeker M."/>
        </authorList>
    </citation>
    <scope>NUCLEOTIDE SEQUENCE [LARGE SCALE GENOMIC DNA]</scope>
    <source>
        <strain evidence="5 6">DSM 3303</strain>
    </source>
</reference>